<feature type="domain" description="BetI-type transcriptional repressor C-terminal" evidence="1">
    <location>
        <begin position="1"/>
        <end position="102"/>
    </location>
</feature>
<dbReference type="Pfam" id="PF13977">
    <property type="entry name" value="TetR_C_6"/>
    <property type="match status" value="1"/>
</dbReference>
<accession>A0A239A6C1</accession>
<organism evidence="2 3">
    <name type="scientific">Streptosporangium subroseum</name>
    <dbReference type="NCBI Taxonomy" id="106412"/>
    <lineage>
        <taxon>Bacteria</taxon>
        <taxon>Bacillati</taxon>
        <taxon>Actinomycetota</taxon>
        <taxon>Actinomycetes</taxon>
        <taxon>Streptosporangiales</taxon>
        <taxon>Streptosporangiaceae</taxon>
        <taxon>Streptosporangium</taxon>
    </lineage>
</organism>
<dbReference type="Proteomes" id="UP000198282">
    <property type="component" value="Unassembled WGS sequence"/>
</dbReference>
<keyword evidence="3" id="KW-1185">Reference proteome</keyword>
<evidence type="ECO:0000313" key="2">
    <source>
        <dbReference type="EMBL" id="SNR91049.1"/>
    </source>
</evidence>
<dbReference type="EMBL" id="FZOD01000001">
    <property type="protein sequence ID" value="SNR91049.1"/>
    <property type="molecule type" value="Genomic_DNA"/>
</dbReference>
<proteinExistence type="predicted"/>
<dbReference type="InterPro" id="IPR036271">
    <property type="entry name" value="Tet_transcr_reg_TetR-rel_C_sf"/>
</dbReference>
<sequence>MLPLDDERRTEARIAMAFLGRSVVAPSLATLLREAYPHIIAFWALQLRTAQEAGQVPGDLDPEREAMILYALTQGLVSPTLIDCCPAELVEATVDYHLDRLFRRGR</sequence>
<dbReference type="AlphaFoldDB" id="A0A239A6C1"/>
<reference evidence="2 3" key="1">
    <citation type="submission" date="2017-06" db="EMBL/GenBank/DDBJ databases">
        <authorList>
            <person name="Kim H.J."/>
            <person name="Triplett B.A."/>
        </authorList>
    </citation>
    <scope>NUCLEOTIDE SEQUENCE [LARGE SCALE GENOMIC DNA]</scope>
    <source>
        <strain evidence="2 3">CGMCC 4.2132</strain>
    </source>
</reference>
<dbReference type="SUPFAM" id="SSF48498">
    <property type="entry name" value="Tetracyclin repressor-like, C-terminal domain"/>
    <property type="match status" value="1"/>
</dbReference>
<dbReference type="InterPro" id="IPR039538">
    <property type="entry name" value="BetI_C"/>
</dbReference>
<name>A0A239A6C1_9ACTN</name>
<dbReference type="Gene3D" id="1.10.357.10">
    <property type="entry name" value="Tetracycline Repressor, domain 2"/>
    <property type="match status" value="1"/>
</dbReference>
<protein>
    <submittedName>
        <fullName evidence="2">Transcriptional repressor</fullName>
    </submittedName>
</protein>
<evidence type="ECO:0000259" key="1">
    <source>
        <dbReference type="Pfam" id="PF13977"/>
    </source>
</evidence>
<gene>
    <name evidence="2" type="ORF">SAMN05216276_1001153</name>
</gene>
<evidence type="ECO:0000313" key="3">
    <source>
        <dbReference type="Proteomes" id="UP000198282"/>
    </source>
</evidence>